<dbReference type="Pfam" id="PF13671">
    <property type="entry name" value="AAA_33"/>
    <property type="match status" value="1"/>
</dbReference>
<dbReference type="RefSeq" id="WP_184828674.1">
    <property type="nucleotide sequence ID" value="NZ_BMTK01000029.1"/>
</dbReference>
<protein>
    <submittedName>
        <fullName evidence="2">Kinase</fullName>
    </submittedName>
</protein>
<evidence type="ECO:0000313" key="2">
    <source>
        <dbReference type="EMBL" id="MBB4902975.1"/>
    </source>
</evidence>
<gene>
    <name evidence="2" type="ORF">FHS37_007072</name>
</gene>
<name>A0A7W7PX85_9ACTN</name>
<proteinExistence type="predicted"/>
<feature type="compositionally biased region" description="Low complexity" evidence="1">
    <location>
        <begin position="46"/>
        <end position="55"/>
    </location>
</feature>
<dbReference type="Gene3D" id="3.40.50.300">
    <property type="entry name" value="P-loop containing nucleotide triphosphate hydrolases"/>
    <property type="match status" value="1"/>
</dbReference>
<accession>A0A7W7PX85</accession>
<keyword evidence="2" id="KW-0418">Kinase</keyword>
<organism evidence="2 3">
    <name type="scientific">Streptomyces griseomycini</name>
    <dbReference type="NCBI Taxonomy" id="66895"/>
    <lineage>
        <taxon>Bacteria</taxon>
        <taxon>Bacillati</taxon>
        <taxon>Actinomycetota</taxon>
        <taxon>Actinomycetes</taxon>
        <taxon>Kitasatosporales</taxon>
        <taxon>Streptomycetaceae</taxon>
        <taxon>Streptomyces</taxon>
    </lineage>
</organism>
<keyword evidence="2" id="KW-0808">Transferase</keyword>
<dbReference type="Proteomes" id="UP000579523">
    <property type="component" value="Unassembled WGS sequence"/>
</dbReference>
<feature type="region of interest" description="Disordered" evidence="1">
    <location>
        <begin position="1"/>
        <end position="55"/>
    </location>
</feature>
<dbReference type="InterPro" id="IPR027417">
    <property type="entry name" value="P-loop_NTPase"/>
</dbReference>
<sequence>MTAAPVRTGGRSPRRPARRPAPPDWEDSPVPETVLPEAPPAPAARPPAGAFAPLPDGAGPGPLLVLLLGPAGSGKSTAAAAWPEADVVTPGAVPGPAAWWPSPGATPLRELHALVTEVEGRLARGRTCVVDAALTEGADRARLLAVAERYGALPVALVMGTPLGLCLERNAARPPHRRLPGGTVRAQYARTRDAVPGLRAEGFARVEILHGGSAHG</sequence>
<comment type="caution">
    <text evidence="2">The sequence shown here is derived from an EMBL/GenBank/DDBJ whole genome shotgun (WGS) entry which is preliminary data.</text>
</comment>
<reference evidence="2 3" key="1">
    <citation type="submission" date="2020-08" db="EMBL/GenBank/DDBJ databases">
        <title>Genomic Encyclopedia of Type Strains, Phase III (KMG-III): the genomes of soil and plant-associated and newly described type strains.</title>
        <authorList>
            <person name="Whitman W."/>
        </authorList>
    </citation>
    <scope>NUCLEOTIDE SEQUENCE [LARGE SCALE GENOMIC DNA]</scope>
    <source>
        <strain evidence="2 3">CECT 3273</strain>
    </source>
</reference>
<evidence type="ECO:0000256" key="1">
    <source>
        <dbReference type="SAM" id="MobiDB-lite"/>
    </source>
</evidence>
<keyword evidence="3" id="KW-1185">Reference proteome</keyword>
<dbReference type="GO" id="GO:0016301">
    <property type="term" value="F:kinase activity"/>
    <property type="evidence" value="ECO:0007669"/>
    <property type="project" value="UniProtKB-KW"/>
</dbReference>
<dbReference type="EMBL" id="JACHJI010000021">
    <property type="protein sequence ID" value="MBB4902975.1"/>
    <property type="molecule type" value="Genomic_DNA"/>
</dbReference>
<dbReference type="AlphaFoldDB" id="A0A7W7PX85"/>
<dbReference type="SUPFAM" id="SSF52540">
    <property type="entry name" value="P-loop containing nucleoside triphosphate hydrolases"/>
    <property type="match status" value="1"/>
</dbReference>
<evidence type="ECO:0000313" key="3">
    <source>
        <dbReference type="Proteomes" id="UP000579523"/>
    </source>
</evidence>